<sequence length="1137" mass="127599">MTTTQDALLYLPGATEGTTQWKVEKLQLLAWGGFHNHTVVEFAPTVTLLSGASGTGKSTLLDAYIALLMDSGTPFNGASNDATIGRARGSEQRSLVSYLRGKMDTNRSAAGELEDQVLRGRDSATWGALAVTFIDDHDRRYTVARLYYVPRSATKDSDLVRKMCTIEGTIHLPDLEPLAAGKFDKRAVEGRFANLKMHDSYTAFAQAFCTRLGIGPHGDGAKALRLLARIQAGHQIPTVDDLYKKLVLEQPGTYAAADAAVEHFKDLEDAYEAMESEAKKAEVLAPIPDLWEEREAARKKVRLIDTFGLGYSQGDTPFGLWKLTTEDRLLEAAEDNLRAERETFEKAKRTAQQREADLNISKANVEADLTENESHGTIARLDADIDRLGLDQNAARIRRDTFDRATARLNLTIDTEADFTTAQATSKAFLDDFQTTLDDLDRQKALLNRQVAAPMTEKDDLVTERESLKDRKGRMDHRLHVARLAMAQAAGMRPEDLPFVGELIDVRDGEQRWRKAIETTLFGIARVMLVDANHLDRFSRAVDQADIPARVNFQGVDLSDFQAENLDARYISGKLDYKDTPFTNWVLDRLTDDNTDALCVNTPDELSGHGQRVTVNGQTRRGRSGAHGSNNAPYVIGFSNADRLREIDDRIRDLDAIIGDLGKQERALTQQSNALLADKSAHEHIVATDWALIDEDGISARINDLTQQRDRILDDDDDLRALKEEQGRIVSALKEVTGDMRMAEEKLTAIADTTSEVMARKDQVGREIERIDRAQQVVLTDHQVDYLDTEYRQVANEGDLHEFRHGGWARLKTRLGDQLKGANDKVNDKTRALEATFRRYLDRWEEPNLSESVENYDTFRRIYDDIMARGLADRRAEWSKRLTDWSGQDLVPLAGAFSMAIEEIRQRLDPVNTILERLPFGAHRDRLRIDLRELHRDDIVKFKKELRILSRVNADDFTDEQIQNWFKRLRKFMSAIRKDTTGKSTRDRDYFLDVNRHIEITAVAYDPITKVDRSTYAALGGKSGGETQELVAFIVGAALRFQLGDDTNTRPRFAPVFLDEGFVKADSEFAGRAVDAWKGLGFQLIIGAPYGQFTALEPHAEQILYMSKSDKGISYVKPVQPTSKPAATRAAGSEVTG</sequence>
<dbReference type="RefSeq" id="WP_306824910.1">
    <property type="nucleotide sequence ID" value="NZ_JAUSQM010000001.1"/>
</dbReference>
<keyword evidence="3" id="KW-0742">SOS response</keyword>
<keyword evidence="4" id="KW-0175">Coiled coil</keyword>
<dbReference type="PANTHER" id="PTHR32182:SF0">
    <property type="entry name" value="DNA REPLICATION AND REPAIR PROTEIN RECF"/>
    <property type="match status" value="1"/>
</dbReference>
<feature type="coiled-coil region" evidence="4">
    <location>
        <begin position="257"/>
        <end position="284"/>
    </location>
</feature>
<evidence type="ECO:0000313" key="6">
    <source>
        <dbReference type="Proteomes" id="UP001240447"/>
    </source>
</evidence>
<dbReference type="Pfam" id="PF13558">
    <property type="entry name" value="SbcC_Walker_B"/>
    <property type="match status" value="1"/>
</dbReference>
<dbReference type="PANTHER" id="PTHR32182">
    <property type="entry name" value="DNA REPLICATION AND REPAIR PROTEIN RECF"/>
    <property type="match status" value="1"/>
</dbReference>
<evidence type="ECO:0000256" key="4">
    <source>
        <dbReference type="SAM" id="Coils"/>
    </source>
</evidence>
<gene>
    <name evidence="5" type="ORF">J2S59_001165</name>
</gene>
<name>A0ABT9NLZ8_9ACTN</name>
<comment type="caution">
    <text evidence="5">The sequence shown here is derived from an EMBL/GenBank/DDBJ whole genome shotgun (WGS) entry which is preliminary data.</text>
</comment>
<dbReference type="EMBL" id="JAUSQM010000001">
    <property type="protein sequence ID" value="MDP9821356.1"/>
    <property type="molecule type" value="Genomic_DNA"/>
</dbReference>
<accession>A0ABT9NLZ8</accession>
<evidence type="ECO:0000256" key="2">
    <source>
        <dbReference type="ARBA" id="ARBA00023204"/>
    </source>
</evidence>
<organism evidence="5 6">
    <name type="scientific">Nocardioides massiliensis</name>
    <dbReference type="NCBI Taxonomy" id="1325935"/>
    <lineage>
        <taxon>Bacteria</taxon>
        <taxon>Bacillati</taxon>
        <taxon>Actinomycetota</taxon>
        <taxon>Actinomycetes</taxon>
        <taxon>Propionibacteriales</taxon>
        <taxon>Nocardioidaceae</taxon>
        <taxon>Nocardioides</taxon>
    </lineage>
</organism>
<dbReference type="InterPro" id="IPR027417">
    <property type="entry name" value="P-loop_NTPase"/>
</dbReference>
<evidence type="ECO:0000256" key="3">
    <source>
        <dbReference type="ARBA" id="ARBA00023236"/>
    </source>
</evidence>
<dbReference type="Proteomes" id="UP001240447">
    <property type="component" value="Unassembled WGS sequence"/>
</dbReference>
<keyword evidence="1" id="KW-0227">DNA damage</keyword>
<evidence type="ECO:0000256" key="1">
    <source>
        <dbReference type="ARBA" id="ARBA00022763"/>
    </source>
</evidence>
<protein>
    <submittedName>
        <fullName evidence="5">Uncharacterized protein YPO0396</fullName>
    </submittedName>
</protein>
<reference evidence="5 6" key="1">
    <citation type="submission" date="2023-07" db="EMBL/GenBank/DDBJ databases">
        <title>Sequencing the genomes of 1000 actinobacteria strains.</title>
        <authorList>
            <person name="Klenk H.-P."/>
        </authorList>
    </citation>
    <scope>NUCLEOTIDE SEQUENCE [LARGE SCALE GENOMIC DNA]</scope>
    <source>
        <strain evidence="5 6">GD13</strain>
    </source>
</reference>
<feature type="coiled-coil region" evidence="4">
    <location>
        <begin position="323"/>
        <end position="354"/>
    </location>
</feature>
<keyword evidence="2" id="KW-0234">DNA repair</keyword>
<keyword evidence="6" id="KW-1185">Reference proteome</keyword>
<evidence type="ECO:0000313" key="5">
    <source>
        <dbReference type="EMBL" id="MDP9821356.1"/>
    </source>
</evidence>
<dbReference type="Pfam" id="PF13555">
    <property type="entry name" value="AAA_29"/>
    <property type="match status" value="1"/>
</dbReference>
<dbReference type="Gene3D" id="3.40.50.300">
    <property type="entry name" value="P-loop containing nucleotide triphosphate hydrolases"/>
    <property type="match status" value="1"/>
</dbReference>
<proteinExistence type="predicted"/>